<keyword evidence="7 8" id="KW-0408">Iron</keyword>
<keyword evidence="7 8" id="KW-0349">Heme</keyword>
<evidence type="ECO:0000256" key="6">
    <source>
        <dbReference type="ARBA" id="ARBA00023136"/>
    </source>
</evidence>
<evidence type="ECO:0000256" key="4">
    <source>
        <dbReference type="ARBA" id="ARBA00022989"/>
    </source>
</evidence>
<evidence type="ECO:0000313" key="9">
    <source>
        <dbReference type="EMBL" id="EPS62931.1"/>
    </source>
</evidence>
<accession>S8CEL9</accession>
<dbReference type="Gene3D" id="1.10.630.10">
    <property type="entry name" value="Cytochrome P450"/>
    <property type="match status" value="1"/>
</dbReference>
<name>S8CEL9_9LAMI</name>
<dbReference type="AlphaFoldDB" id="S8CEL9"/>
<keyword evidence="3" id="KW-0812">Transmembrane</keyword>
<keyword evidence="7 8" id="KW-0479">Metal-binding</keyword>
<gene>
    <name evidence="9" type="ORF">M569_11857</name>
</gene>
<dbReference type="GO" id="GO:0020037">
    <property type="term" value="F:heme binding"/>
    <property type="evidence" value="ECO:0007669"/>
    <property type="project" value="InterPro"/>
</dbReference>
<dbReference type="GO" id="GO:0005506">
    <property type="term" value="F:iron ion binding"/>
    <property type="evidence" value="ECO:0007669"/>
    <property type="project" value="InterPro"/>
</dbReference>
<evidence type="ECO:0000256" key="5">
    <source>
        <dbReference type="ARBA" id="ARBA00023002"/>
    </source>
</evidence>
<comment type="caution">
    <text evidence="9">The sequence shown here is derived from an EMBL/GenBank/DDBJ whole genome shotgun (WGS) entry which is preliminary data.</text>
</comment>
<dbReference type="GO" id="GO:0016020">
    <property type="term" value="C:membrane"/>
    <property type="evidence" value="ECO:0007669"/>
    <property type="project" value="UniProtKB-SubCell"/>
</dbReference>
<dbReference type="InterPro" id="IPR017972">
    <property type="entry name" value="Cyt_P450_CS"/>
</dbReference>
<comment type="subcellular location">
    <subcellularLocation>
        <location evidence="1">Membrane</location>
        <topology evidence="1">Single-pass membrane protein</topology>
    </subcellularLocation>
</comment>
<keyword evidence="8" id="KW-0503">Monooxygenase</keyword>
<protein>
    <recommendedName>
        <fullName evidence="11">Cytochrome P450</fullName>
    </recommendedName>
</protein>
<keyword evidence="4" id="KW-1133">Transmembrane helix</keyword>
<comment type="cofactor">
    <cofactor evidence="7">
        <name>heme</name>
        <dbReference type="ChEBI" id="CHEBI:30413"/>
    </cofactor>
</comment>
<evidence type="ECO:0008006" key="11">
    <source>
        <dbReference type="Google" id="ProtNLM"/>
    </source>
</evidence>
<dbReference type="InterPro" id="IPR001128">
    <property type="entry name" value="Cyt_P450"/>
</dbReference>
<dbReference type="PRINTS" id="PR00463">
    <property type="entry name" value="EP450I"/>
</dbReference>
<evidence type="ECO:0000256" key="7">
    <source>
        <dbReference type="PIRSR" id="PIRSR602401-1"/>
    </source>
</evidence>
<evidence type="ECO:0000313" key="10">
    <source>
        <dbReference type="Proteomes" id="UP000015453"/>
    </source>
</evidence>
<dbReference type="OrthoDB" id="1470350at2759"/>
<feature type="non-terminal residue" evidence="9">
    <location>
        <position position="210"/>
    </location>
</feature>
<keyword evidence="6" id="KW-0472">Membrane</keyword>
<reference evidence="9 10" key="1">
    <citation type="journal article" date="2013" name="BMC Genomics">
        <title>The miniature genome of a carnivorous plant Genlisea aurea contains a low number of genes and short non-coding sequences.</title>
        <authorList>
            <person name="Leushkin E.V."/>
            <person name="Sutormin R.A."/>
            <person name="Nabieva E.R."/>
            <person name="Penin A.A."/>
            <person name="Kondrashov A.S."/>
            <person name="Logacheva M.D."/>
        </authorList>
    </citation>
    <scope>NUCLEOTIDE SEQUENCE [LARGE SCALE GENOMIC DNA]</scope>
</reference>
<comment type="similarity">
    <text evidence="2 8">Belongs to the cytochrome P450 family.</text>
</comment>
<keyword evidence="10" id="KW-1185">Reference proteome</keyword>
<dbReference type="GO" id="GO:0004497">
    <property type="term" value="F:monooxygenase activity"/>
    <property type="evidence" value="ECO:0007669"/>
    <property type="project" value="UniProtKB-KW"/>
</dbReference>
<dbReference type="Pfam" id="PF00067">
    <property type="entry name" value="p450"/>
    <property type="match status" value="1"/>
</dbReference>
<dbReference type="EMBL" id="AUSU01005804">
    <property type="protein sequence ID" value="EPS62931.1"/>
    <property type="molecule type" value="Genomic_DNA"/>
</dbReference>
<dbReference type="Proteomes" id="UP000015453">
    <property type="component" value="Unassembled WGS sequence"/>
</dbReference>
<evidence type="ECO:0000256" key="2">
    <source>
        <dbReference type="ARBA" id="ARBA00010617"/>
    </source>
</evidence>
<dbReference type="GO" id="GO:0016705">
    <property type="term" value="F:oxidoreductase activity, acting on paired donors, with incorporation or reduction of molecular oxygen"/>
    <property type="evidence" value="ECO:0007669"/>
    <property type="project" value="InterPro"/>
</dbReference>
<proteinExistence type="inferred from homology"/>
<dbReference type="PANTHER" id="PTHR47956:SF4">
    <property type="entry name" value="CYTOCHROME P450 71A21-RELATED"/>
    <property type="match status" value="1"/>
</dbReference>
<evidence type="ECO:0000256" key="3">
    <source>
        <dbReference type="ARBA" id="ARBA00022692"/>
    </source>
</evidence>
<evidence type="ECO:0000256" key="8">
    <source>
        <dbReference type="RuleBase" id="RU000461"/>
    </source>
</evidence>
<feature type="non-terminal residue" evidence="9">
    <location>
        <position position="1"/>
    </location>
</feature>
<organism evidence="9 10">
    <name type="scientific">Genlisea aurea</name>
    <dbReference type="NCBI Taxonomy" id="192259"/>
    <lineage>
        <taxon>Eukaryota</taxon>
        <taxon>Viridiplantae</taxon>
        <taxon>Streptophyta</taxon>
        <taxon>Embryophyta</taxon>
        <taxon>Tracheophyta</taxon>
        <taxon>Spermatophyta</taxon>
        <taxon>Magnoliopsida</taxon>
        <taxon>eudicotyledons</taxon>
        <taxon>Gunneridae</taxon>
        <taxon>Pentapetalae</taxon>
        <taxon>asterids</taxon>
        <taxon>lamiids</taxon>
        <taxon>Lamiales</taxon>
        <taxon>Lentibulariaceae</taxon>
        <taxon>Genlisea</taxon>
    </lineage>
</organism>
<dbReference type="InterPro" id="IPR050193">
    <property type="entry name" value="Cytochrome_P450_71"/>
</dbReference>
<dbReference type="SUPFAM" id="SSF48264">
    <property type="entry name" value="Cytochrome P450"/>
    <property type="match status" value="1"/>
</dbReference>
<sequence>LQILSQDMFLGGTDTASTTIEWALAELLKDSAKMERLRNEVRSTGGVIGNQMIRSQDLENNSLPYLKAVIKETLRIHPPVPLLVPRESIRDTEVMGYHIKAKTRVMINNWAISNDPSFWESPHEFRPERFLEENAPNIDVAGHHFEFIPFGHGRRGCPGMAFAMAVMDLALANLVYHFDVSSAGELDMTEAIALTLSKNQPLWIVARSVF</sequence>
<keyword evidence="5 8" id="KW-0560">Oxidoreductase</keyword>
<dbReference type="InterPro" id="IPR036396">
    <property type="entry name" value="Cyt_P450_sf"/>
</dbReference>
<dbReference type="PRINTS" id="PR00385">
    <property type="entry name" value="P450"/>
</dbReference>
<dbReference type="PANTHER" id="PTHR47956">
    <property type="entry name" value="CYTOCHROME P450 71B11-RELATED"/>
    <property type="match status" value="1"/>
</dbReference>
<feature type="binding site" description="axial binding residue" evidence="7">
    <location>
        <position position="157"/>
    </location>
    <ligand>
        <name>heme</name>
        <dbReference type="ChEBI" id="CHEBI:30413"/>
    </ligand>
    <ligandPart>
        <name>Fe</name>
        <dbReference type="ChEBI" id="CHEBI:18248"/>
    </ligandPart>
</feature>
<dbReference type="InterPro" id="IPR002401">
    <property type="entry name" value="Cyt_P450_E_grp-I"/>
</dbReference>
<dbReference type="PROSITE" id="PS00086">
    <property type="entry name" value="CYTOCHROME_P450"/>
    <property type="match status" value="1"/>
</dbReference>
<evidence type="ECO:0000256" key="1">
    <source>
        <dbReference type="ARBA" id="ARBA00004167"/>
    </source>
</evidence>